<keyword evidence="2" id="KW-1185">Reference proteome</keyword>
<dbReference type="AlphaFoldDB" id="A0AAD7RXL2"/>
<sequence length="69" mass="7632">FGWFHRPGAAVRLSVKSRHRLAETAGPRSHANRPGNAAWLLRPPLAFLFSTNSDMTQRITGPGEHTPTK</sequence>
<protein>
    <submittedName>
        <fullName evidence="1">Uncharacterized protein</fullName>
    </submittedName>
</protein>
<dbReference type="EMBL" id="JAINUG010000165">
    <property type="protein sequence ID" value="KAJ8390846.1"/>
    <property type="molecule type" value="Genomic_DNA"/>
</dbReference>
<gene>
    <name evidence="1" type="ORF">AAFF_G00099780</name>
</gene>
<evidence type="ECO:0000313" key="1">
    <source>
        <dbReference type="EMBL" id="KAJ8390846.1"/>
    </source>
</evidence>
<evidence type="ECO:0000313" key="2">
    <source>
        <dbReference type="Proteomes" id="UP001221898"/>
    </source>
</evidence>
<dbReference type="Proteomes" id="UP001221898">
    <property type="component" value="Unassembled WGS sequence"/>
</dbReference>
<name>A0AAD7RXL2_9TELE</name>
<reference evidence="1" key="1">
    <citation type="journal article" date="2023" name="Science">
        <title>Genome structures resolve the early diversification of teleost fishes.</title>
        <authorList>
            <person name="Parey E."/>
            <person name="Louis A."/>
            <person name="Montfort J."/>
            <person name="Bouchez O."/>
            <person name="Roques C."/>
            <person name="Iampietro C."/>
            <person name="Lluch J."/>
            <person name="Castinel A."/>
            <person name="Donnadieu C."/>
            <person name="Desvignes T."/>
            <person name="Floi Bucao C."/>
            <person name="Jouanno E."/>
            <person name="Wen M."/>
            <person name="Mejri S."/>
            <person name="Dirks R."/>
            <person name="Jansen H."/>
            <person name="Henkel C."/>
            <person name="Chen W.J."/>
            <person name="Zahm M."/>
            <person name="Cabau C."/>
            <person name="Klopp C."/>
            <person name="Thompson A.W."/>
            <person name="Robinson-Rechavi M."/>
            <person name="Braasch I."/>
            <person name="Lecointre G."/>
            <person name="Bobe J."/>
            <person name="Postlethwait J.H."/>
            <person name="Berthelot C."/>
            <person name="Roest Crollius H."/>
            <person name="Guiguen Y."/>
        </authorList>
    </citation>
    <scope>NUCLEOTIDE SEQUENCE</scope>
    <source>
        <strain evidence="1">NC1722</strain>
    </source>
</reference>
<feature type="non-terminal residue" evidence="1">
    <location>
        <position position="1"/>
    </location>
</feature>
<proteinExistence type="predicted"/>
<organism evidence="1 2">
    <name type="scientific">Aldrovandia affinis</name>
    <dbReference type="NCBI Taxonomy" id="143900"/>
    <lineage>
        <taxon>Eukaryota</taxon>
        <taxon>Metazoa</taxon>
        <taxon>Chordata</taxon>
        <taxon>Craniata</taxon>
        <taxon>Vertebrata</taxon>
        <taxon>Euteleostomi</taxon>
        <taxon>Actinopterygii</taxon>
        <taxon>Neopterygii</taxon>
        <taxon>Teleostei</taxon>
        <taxon>Notacanthiformes</taxon>
        <taxon>Halosauridae</taxon>
        <taxon>Aldrovandia</taxon>
    </lineage>
</organism>
<accession>A0AAD7RXL2</accession>
<comment type="caution">
    <text evidence="1">The sequence shown here is derived from an EMBL/GenBank/DDBJ whole genome shotgun (WGS) entry which is preliminary data.</text>
</comment>